<accession>A0ACB9HIH5</accession>
<dbReference type="Proteomes" id="UP001056120">
    <property type="component" value="Linkage Group LG12"/>
</dbReference>
<sequence length="102" mass="11059">MRFWNILILEALVKVSSSNSCTSCSLCRRSGLLLLLLSWLSLVSLSGMSSGWVCLWCLAFSSKMTKLVTVVTPQFAFVQANLGVRGVAWNGSSCSSVEPFCS</sequence>
<reference evidence="1 2" key="2">
    <citation type="journal article" date="2022" name="Mol. Ecol. Resour.">
        <title>The genomes of chicory, endive, great burdock and yacon provide insights into Asteraceae paleo-polyploidization history and plant inulin production.</title>
        <authorList>
            <person name="Fan W."/>
            <person name="Wang S."/>
            <person name="Wang H."/>
            <person name="Wang A."/>
            <person name="Jiang F."/>
            <person name="Liu H."/>
            <person name="Zhao H."/>
            <person name="Xu D."/>
            <person name="Zhang Y."/>
        </authorList>
    </citation>
    <scope>NUCLEOTIDE SEQUENCE [LARGE SCALE GENOMIC DNA]</scope>
    <source>
        <strain evidence="2">cv. Yunnan</strain>
        <tissue evidence="1">Leaves</tissue>
    </source>
</reference>
<reference evidence="2" key="1">
    <citation type="journal article" date="2022" name="Mol. Ecol. Resour.">
        <title>The genomes of chicory, endive, great burdock and yacon provide insights into Asteraceae palaeo-polyploidization history and plant inulin production.</title>
        <authorList>
            <person name="Fan W."/>
            <person name="Wang S."/>
            <person name="Wang H."/>
            <person name="Wang A."/>
            <person name="Jiang F."/>
            <person name="Liu H."/>
            <person name="Zhao H."/>
            <person name="Xu D."/>
            <person name="Zhang Y."/>
        </authorList>
    </citation>
    <scope>NUCLEOTIDE SEQUENCE [LARGE SCALE GENOMIC DNA]</scope>
    <source>
        <strain evidence="2">cv. Yunnan</strain>
    </source>
</reference>
<evidence type="ECO:0000313" key="1">
    <source>
        <dbReference type="EMBL" id="KAI3795123.1"/>
    </source>
</evidence>
<organism evidence="1 2">
    <name type="scientific">Smallanthus sonchifolius</name>
    <dbReference type="NCBI Taxonomy" id="185202"/>
    <lineage>
        <taxon>Eukaryota</taxon>
        <taxon>Viridiplantae</taxon>
        <taxon>Streptophyta</taxon>
        <taxon>Embryophyta</taxon>
        <taxon>Tracheophyta</taxon>
        <taxon>Spermatophyta</taxon>
        <taxon>Magnoliopsida</taxon>
        <taxon>eudicotyledons</taxon>
        <taxon>Gunneridae</taxon>
        <taxon>Pentapetalae</taxon>
        <taxon>asterids</taxon>
        <taxon>campanulids</taxon>
        <taxon>Asterales</taxon>
        <taxon>Asteraceae</taxon>
        <taxon>Asteroideae</taxon>
        <taxon>Heliantheae alliance</taxon>
        <taxon>Millerieae</taxon>
        <taxon>Smallanthus</taxon>
    </lineage>
</organism>
<protein>
    <submittedName>
        <fullName evidence="1">Uncharacterized protein</fullName>
    </submittedName>
</protein>
<dbReference type="EMBL" id="CM042029">
    <property type="protein sequence ID" value="KAI3795123.1"/>
    <property type="molecule type" value="Genomic_DNA"/>
</dbReference>
<name>A0ACB9HIH5_9ASTR</name>
<gene>
    <name evidence="1" type="ORF">L1987_37768</name>
</gene>
<keyword evidence="2" id="KW-1185">Reference proteome</keyword>
<evidence type="ECO:0000313" key="2">
    <source>
        <dbReference type="Proteomes" id="UP001056120"/>
    </source>
</evidence>
<comment type="caution">
    <text evidence="1">The sequence shown here is derived from an EMBL/GenBank/DDBJ whole genome shotgun (WGS) entry which is preliminary data.</text>
</comment>
<proteinExistence type="predicted"/>